<keyword evidence="8 9" id="KW-0807">Transducer</keyword>
<proteinExistence type="evidence at transcript level"/>
<evidence type="ECO:0000256" key="9">
    <source>
        <dbReference type="RuleBase" id="RU000688"/>
    </source>
</evidence>
<feature type="transmembrane region" description="Helical" evidence="10">
    <location>
        <begin position="62"/>
        <end position="81"/>
    </location>
</feature>
<accession>A0A193KU78</accession>
<evidence type="ECO:0000256" key="1">
    <source>
        <dbReference type="ARBA" id="ARBA00004651"/>
    </source>
</evidence>
<evidence type="ECO:0000256" key="6">
    <source>
        <dbReference type="ARBA" id="ARBA00023136"/>
    </source>
</evidence>
<evidence type="ECO:0000256" key="4">
    <source>
        <dbReference type="ARBA" id="ARBA00022989"/>
    </source>
</evidence>
<dbReference type="InterPro" id="IPR000276">
    <property type="entry name" value="GPCR_Rhodpsn"/>
</dbReference>
<feature type="transmembrane region" description="Helical" evidence="10">
    <location>
        <begin position="190"/>
        <end position="214"/>
    </location>
</feature>
<sequence>MNCTDSESCKAIVKCDDYVKHGNNYLVIPMGIIVIFAASFGNGLVIISVWKYPRLRRQITNHFVFSLAFADFLVAILVMPFNLIQTVNNGRWLFGPVLCNIFNSNDVFFSTASLIHIGCIGLDRYIAIIKPFKYEIILTNSRVAIILTVSWITSLLISHIPIHSGIYTTEENLVLLKFCRLVCHFKVNMIYAIVSSTISFWIPSSIMCVVYLKIFKEAKNQEKKIILATPYPKENRNSLTVDMNIQSQNFIKKSLSVSSNMSKRNFKREHKAAKTLGIIMGCFIACWLPFFIWYTVSNVCQSSCSFPEIIGDIVFWIGYVNSTLNPIIYAFYNREFRKAFKQVLKYNKWCCKNCTDRQCNSLNTHSGNFTNFTGTEIYFDRNMGNRRTTLSYLKYGCSR</sequence>
<evidence type="ECO:0000256" key="3">
    <source>
        <dbReference type="ARBA" id="ARBA00022692"/>
    </source>
</evidence>
<evidence type="ECO:0000256" key="7">
    <source>
        <dbReference type="ARBA" id="ARBA00023170"/>
    </source>
</evidence>
<feature type="transmembrane region" description="Helical" evidence="10">
    <location>
        <begin position="26"/>
        <end position="50"/>
    </location>
</feature>
<dbReference type="PROSITE" id="PS50262">
    <property type="entry name" value="G_PROTEIN_RECEP_F1_2"/>
    <property type="match status" value="1"/>
</dbReference>
<dbReference type="Gene3D" id="1.20.1070.10">
    <property type="entry name" value="Rhodopsin 7-helix transmembrane proteins"/>
    <property type="match status" value="1"/>
</dbReference>
<dbReference type="SUPFAM" id="SSF81321">
    <property type="entry name" value="Family A G protein-coupled receptor-like"/>
    <property type="match status" value="1"/>
</dbReference>
<feature type="transmembrane region" description="Helical" evidence="10">
    <location>
        <begin position="272"/>
        <end position="293"/>
    </location>
</feature>
<evidence type="ECO:0000256" key="5">
    <source>
        <dbReference type="ARBA" id="ARBA00023040"/>
    </source>
</evidence>
<feature type="transmembrane region" description="Helical" evidence="10">
    <location>
        <begin position="101"/>
        <end position="122"/>
    </location>
</feature>
<dbReference type="GO" id="GO:0004930">
    <property type="term" value="F:G protein-coupled receptor activity"/>
    <property type="evidence" value="ECO:0007669"/>
    <property type="project" value="UniProtKB-KW"/>
</dbReference>
<dbReference type="GO" id="GO:0043410">
    <property type="term" value="P:positive regulation of MAPK cascade"/>
    <property type="evidence" value="ECO:0007669"/>
    <property type="project" value="TreeGrafter"/>
</dbReference>
<organism evidence="12">
    <name type="scientific">Schmidtea mediterranea</name>
    <name type="common">Freshwater planarian flatworm</name>
    <dbReference type="NCBI Taxonomy" id="79327"/>
    <lineage>
        <taxon>Eukaryota</taxon>
        <taxon>Metazoa</taxon>
        <taxon>Spiralia</taxon>
        <taxon>Lophotrochozoa</taxon>
        <taxon>Platyhelminthes</taxon>
        <taxon>Rhabditophora</taxon>
        <taxon>Seriata</taxon>
        <taxon>Tricladida</taxon>
        <taxon>Continenticola</taxon>
        <taxon>Geoplanoidea</taxon>
        <taxon>Dugesiidae</taxon>
        <taxon>Schmidtea</taxon>
    </lineage>
</organism>
<name>A0A193KU78_SCHMD</name>
<keyword evidence="6 10" id="KW-0472">Membrane</keyword>
<dbReference type="PANTHER" id="PTHR24248">
    <property type="entry name" value="ADRENERGIC RECEPTOR-RELATED G-PROTEIN COUPLED RECEPTOR"/>
    <property type="match status" value="1"/>
</dbReference>
<dbReference type="OrthoDB" id="5957871at2759"/>
<keyword evidence="7 9" id="KW-0675">Receptor</keyword>
<evidence type="ECO:0000256" key="8">
    <source>
        <dbReference type="ARBA" id="ARBA00023224"/>
    </source>
</evidence>
<evidence type="ECO:0000259" key="11">
    <source>
        <dbReference type="PROSITE" id="PS50262"/>
    </source>
</evidence>
<protein>
    <submittedName>
        <fullName evidence="12">GCR034</fullName>
    </submittedName>
</protein>
<gene>
    <name evidence="12" type="primary">gcr034</name>
</gene>
<dbReference type="EMBL" id="KX018851">
    <property type="protein sequence ID" value="ANO39012.1"/>
    <property type="molecule type" value="mRNA"/>
</dbReference>
<keyword evidence="4 10" id="KW-1133">Transmembrane helix</keyword>
<dbReference type="GO" id="GO:0071880">
    <property type="term" value="P:adenylate cyclase-activating adrenergic receptor signaling pathway"/>
    <property type="evidence" value="ECO:0007669"/>
    <property type="project" value="TreeGrafter"/>
</dbReference>
<evidence type="ECO:0000256" key="10">
    <source>
        <dbReference type="SAM" id="Phobius"/>
    </source>
</evidence>
<dbReference type="PANTHER" id="PTHR24248:SF66">
    <property type="entry name" value="OCTOPAMINE RECEPTOR BETA-3R"/>
    <property type="match status" value="1"/>
</dbReference>
<dbReference type="GO" id="GO:0005886">
    <property type="term" value="C:plasma membrane"/>
    <property type="evidence" value="ECO:0007669"/>
    <property type="project" value="UniProtKB-SubCell"/>
</dbReference>
<evidence type="ECO:0000256" key="2">
    <source>
        <dbReference type="ARBA" id="ARBA00022475"/>
    </source>
</evidence>
<keyword evidence="3 9" id="KW-0812">Transmembrane</keyword>
<comment type="similarity">
    <text evidence="9">Belongs to the G-protein coupled receptor 1 family.</text>
</comment>
<dbReference type="PRINTS" id="PR00237">
    <property type="entry name" value="GPCRRHODOPSN"/>
</dbReference>
<feature type="transmembrane region" description="Helical" evidence="10">
    <location>
        <begin position="313"/>
        <end position="332"/>
    </location>
</feature>
<dbReference type="SMART" id="SM01381">
    <property type="entry name" value="7TM_GPCR_Srsx"/>
    <property type="match status" value="1"/>
</dbReference>
<dbReference type="PROSITE" id="PS00237">
    <property type="entry name" value="G_PROTEIN_RECEP_F1_1"/>
    <property type="match status" value="1"/>
</dbReference>
<dbReference type="InterPro" id="IPR017452">
    <property type="entry name" value="GPCR_Rhodpsn_7TM"/>
</dbReference>
<dbReference type="Pfam" id="PF00001">
    <property type="entry name" value="7tm_1"/>
    <property type="match status" value="1"/>
</dbReference>
<keyword evidence="5 9" id="KW-0297">G-protein coupled receptor</keyword>
<dbReference type="AlphaFoldDB" id="A0A193KU78"/>
<feature type="transmembrane region" description="Helical" evidence="10">
    <location>
        <begin position="143"/>
        <end position="162"/>
    </location>
</feature>
<evidence type="ECO:0000313" key="12">
    <source>
        <dbReference type="EMBL" id="ANO39012.1"/>
    </source>
</evidence>
<reference evidence="12" key="1">
    <citation type="journal article" date="2016" name="PLoS Biol.">
        <title>GPCRs Direct Germline Development and Somatic Gonad Function in Planarians.</title>
        <authorList>
            <person name="Saberi A."/>
            <person name="Jamal A."/>
            <person name="Beets I."/>
            <person name="Schoofs L."/>
            <person name="Newmark P.A."/>
        </authorList>
    </citation>
    <scope>NUCLEOTIDE SEQUENCE</scope>
</reference>
<keyword evidence="2" id="KW-1003">Cell membrane</keyword>
<comment type="subcellular location">
    <subcellularLocation>
        <location evidence="1">Cell membrane</location>
        <topology evidence="1">Multi-pass membrane protein</topology>
    </subcellularLocation>
</comment>
<feature type="domain" description="G-protein coupled receptors family 1 profile" evidence="11">
    <location>
        <begin position="41"/>
        <end position="329"/>
    </location>
</feature>